<feature type="region of interest" description="Disordered" evidence="8">
    <location>
        <begin position="807"/>
        <end position="832"/>
    </location>
</feature>
<evidence type="ECO:0000313" key="11">
    <source>
        <dbReference type="Proteomes" id="UP000054321"/>
    </source>
</evidence>
<evidence type="ECO:0000256" key="5">
    <source>
        <dbReference type="ARBA" id="ARBA00023125"/>
    </source>
</evidence>
<organism evidence="10 11">
    <name type="scientific">Oidiodendron maius (strain Zn)</name>
    <dbReference type="NCBI Taxonomy" id="913774"/>
    <lineage>
        <taxon>Eukaryota</taxon>
        <taxon>Fungi</taxon>
        <taxon>Dikarya</taxon>
        <taxon>Ascomycota</taxon>
        <taxon>Pezizomycotina</taxon>
        <taxon>Leotiomycetes</taxon>
        <taxon>Leotiomycetes incertae sedis</taxon>
        <taxon>Myxotrichaceae</taxon>
        <taxon>Oidiodendron</taxon>
    </lineage>
</organism>
<feature type="region of interest" description="Disordered" evidence="8">
    <location>
        <begin position="845"/>
        <end position="870"/>
    </location>
</feature>
<feature type="region of interest" description="Disordered" evidence="8">
    <location>
        <begin position="1"/>
        <end position="32"/>
    </location>
</feature>
<dbReference type="GO" id="GO:0005634">
    <property type="term" value="C:nucleus"/>
    <property type="evidence" value="ECO:0007669"/>
    <property type="project" value="UniProtKB-SubCell"/>
</dbReference>
<keyword evidence="2" id="KW-0479">Metal-binding</keyword>
<dbReference type="InterPro" id="IPR036864">
    <property type="entry name" value="Zn2-C6_fun-type_DNA-bd_sf"/>
</dbReference>
<gene>
    <name evidence="10" type="ORF">OIDMADRAFT_43859</name>
</gene>
<keyword evidence="11" id="KW-1185">Reference proteome</keyword>
<keyword evidence="7" id="KW-0539">Nucleus</keyword>
<evidence type="ECO:0000256" key="3">
    <source>
        <dbReference type="ARBA" id="ARBA00022833"/>
    </source>
</evidence>
<dbReference type="Proteomes" id="UP000054321">
    <property type="component" value="Unassembled WGS sequence"/>
</dbReference>
<keyword evidence="3" id="KW-0862">Zinc</keyword>
<dbReference type="InParanoid" id="A0A0C3H3I2"/>
<protein>
    <recommendedName>
        <fullName evidence="9">Zn(2)-C6 fungal-type domain-containing protein</fullName>
    </recommendedName>
</protein>
<dbReference type="SMART" id="SM00066">
    <property type="entry name" value="GAL4"/>
    <property type="match status" value="1"/>
</dbReference>
<proteinExistence type="predicted"/>
<keyword evidence="6" id="KW-0804">Transcription</keyword>
<comment type="subcellular location">
    <subcellularLocation>
        <location evidence="1">Nucleus</location>
    </subcellularLocation>
</comment>
<dbReference type="GO" id="GO:0000981">
    <property type="term" value="F:DNA-binding transcription factor activity, RNA polymerase II-specific"/>
    <property type="evidence" value="ECO:0007669"/>
    <property type="project" value="InterPro"/>
</dbReference>
<evidence type="ECO:0000256" key="7">
    <source>
        <dbReference type="ARBA" id="ARBA00023242"/>
    </source>
</evidence>
<dbReference type="PANTHER" id="PTHR31313:SF79">
    <property type="entry name" value="C6 FINGER DOMAIN-CONTAINING PROTEIN"/>
    <property type="match status" value="1"/>
</dbReference>
<dbReference type="InterPro" id="IPR007219">
    <property type="entry name" value="XnlR_reg_dom"/>
</dbReference>
<feature type="region of interest" description="Disordered" evidence="8">
    <location>
        <begin position="697"/>
        <end position="766"/>
    </location>
</feature>
<evidence type="ECO:0000256" key="1">
    <source>
        <dbReference type="ARBA" id="ARBA00004123"/>
    </source>
</evidence>
<evidence type="ECO:0000256" key="8">
    <source>
        <dbReference type="SAM" id="MobiDB-lite"/>
    </source>
</evidence>
<dbReference type="InterPro" id="IPR001138">
    <property type="entry name" value="Zn2Cys6_DnaBD"/>
</dbReference>
<evidence type="ECO:0000256" key="4">
    <source>
        <dbReference type="ARBA" id="ARBA00023015"/>
    </source>
</evidence>
<dbReference type="GO" id="GO:0006351">
    <property type="term" value="P:DNA-templated transcription"/>
    <property type="evidence" value="ECO:0007669"/>
    <property type="project" value="InterPro"/>
</dbReference>
<dbReference type="PROSITE" id="PS50048">
    <property type="entry name" value="ZN2_CY6_FUNGAL_2"/>
    <property type="match status" value="1"/>
</dbReference>
<dbReference type="OrthoDB" id="2283631at2759"/>
<sequence>MAGEPGGRKLLPQSSQMQNFSFAPNNTGQRDNQRNYVFVDEHNRHKRLKVMRACEGCRRRKIKCDAATTNTWPCSACIRLKLQCVPPTINYDREFQADSESFEAERGGEFVERGSSADDYHQHVSMQQQLVGSQKNVPPIYTQQSPYTDGVGVYGTVSYGEPSSGHSQQSMHYDTLHTPVSVLEQHQHYSPSHVYPPHQLPQNPHPESPVMYDQEQYGQQNLADLLGELKMNEAGTAPYLNKNKTRNLADEEPAAFEDVDEYKHVFTPSMPGPDLKVRIPPELMPDEETASQYFNMYFSNVHPYVPVLNKSLFYHQWHTNRESISPLILEAVFAIGGRLTDEPAQGHQWLALASKHADSFMDTPRLSTLQAMLIVLKARESAPKRGYYYRSWMTIVQCVQMGKDLGLDEHYEDHKAGKPCGSDLAECITKTRIWQTIFVCELIIGSPQGRTDLSVEMDSVDLSVQRPIPGLDDAEFHITRNFTYLTRVARNVRRMNNVYAQIKKKKDWGLDPDFVQLNPSFETWMSDLPVDLQITFPPGGSPPWLPSHFIGNLHSYYYLSIIMLHRPQLTFLESSGPDGAWKHHMMICYSSAKLLCRLQEAIVESFGMTGLISMQRGINFTIYCVLTCTVLHLVALTSPDPDLSGDAREYFTRHMRILEKCSTLWPMPDMQQQIDALREAFSADIRKPFVLKPTFPYGSPGAPVRPSPPVTGAPYRQGSSHPPGIEHSLEHQHAQQPPHVSYTHHPHPISPPISAGGVDPKSDSPAVQSMVMMSSGQRPPQVPMTSGVPMTDTTGWNPSIIFDRWNTTFGTDPAPSTSAPQQTPLKHSSSGAQEIPQLHEVQGVPDMTVSPGAHSLPPQQYSGAPIPSFVSPSMWQESVASVYEGGLKRNWDYTDGSGGNPSPKRGR</sequence>
<dbReference type="HOGENOM" id="CLU_009617_1_0_1"/>
<dbReference type="Pfam" id="PF04082">
    <property type="entry name" value="Fungal_trans"/>
    <property type="match status" value="1"/>
</dbReference>
<dbReference type="PROSITE" id="PS00463">
    <property type="entry name" value="ZN2_CY6_FUNGAL_1"/>
    <property type="match status" value="1"/>
</dbReference>
<accession>A0A0C3H3I2</accession>
<keyword evidence="5" id="KW-0238">DNA-binding</keyword>
<dbReference type="InterPro" id="IPR051615">
    <property type="entry name" value="Transcr_Regulatory_Elem"/>
</dbReference>
<dbReference type="EMBL" id="KN832881">
    <property type="protein sequence ID" value="KIM97979.1"/>
    <property type="molecule type" value="Genomic_DNA"/>
</dbReference>
<dbReference type="CDD" id="cd12148">
    <property type="entry name" value="fungal_TF_MHR"/>
    <property type="match status" value="1"/>
</dbReference>
<dbReference type="SUPFAM" id="SSF57701">
    <property type="entry name" value="Zn2/Cys6 DNA-binding domain"/>
    <property type="match status" value="1"/>
</dbReference>
<evidence type="ECO:0000256" key="6">
    <source>
        <dbReference type="ARBA" id="ARBA00023163"/>
    </source>
</evidence>
<feature type="region of interest" description="Disordered" evidence="8">
    <location>
        <begin position="888"/>
        <end position="907"/>
    </location>
</feature>
<evidence type="ECO:0000313" key="10">
    <source>
        <dbReference type="EMBL" id="KIM97979.1"/>
    </source>
</evidence>
<dbReference type="STRING" id="913774.A0A0C3H3I2"/>
<dbReference type="Gene3D" id="4.10.240.10">
    <property type="entry name" value="Zn(2)-C6 fungal-type DNA-binding domain"/>
    <property type="match status" value="1"/>
</dbReference>
<feature type="compositionally biased region" description="Polar residues" evidence="8">
    <location>
        <begin position="12"/>
        <end position="30"/>
    </location>
</feature>
<reference evidence="10 11" key="1">
    <citation type="submission" date="2014-04" db="EMBL/GenBank/DDBJ databases">
        <authorList>
            <consortium name="DOE Joint Genome Institute"/>
            <person name="Kuo A."/>
            <person name="Martino E."/>
            <person name="Perotto S."/>
            <person name="Kohler A."/>
            <person name="Nagy L.G."/>
            <person name="Floudas D."/>
            <person name="Copeland A."/>
            <person name="Barry K.W."/>
            <person name="Cichocki N."/>
            <person name="Veneault-Fourrey C."/>
            <person name="LaButti K."/>
            <person name="Lindquist E.A."/>
            <person name="Lipzen A."/>
            <person name="Lundell T."/>
            <person name="Morin E."/>
            <person name="Murat C."/>
            <person name="Sun H."/>
            <person name="Tunlid A."/>
            <person name="Henrissat B."/>
            <person name="Grigoriev I.V."/>
            <person name="Hibbett D.S."/>
            <person name="Martin F."/>
            <person name="Nordberg H.P."/>
            <person name="Cantor M.N."/>
            <person name="Hua S.X."/>
        </authorList>
    </citation>
    <scope>NUCLEOTIDE SEQUENCE [LARGE SCALE GENOMIC DNA]</scope>
    <source>
        <strain evidence="10 11">Zn</strain>
    </source>
</reference>
<dbReference type="Pfam" id="PF00172">
    <property type="entry name" value="Zn_clus"/>
    <property type="match status" value="1"/>
</dbReference>
<feature type="domain" description="Zn(2)-C6 fungal-type" evidence="9">
    <location>
        <begin position="53"/>
        <end position="85"/>
    </location>
</feature>
<dbReference type="PANTHER" id="PTHR31313">
    <property type="entry name" value="TY1 ENHANCER ACTIVATOR"/>
    <property type="match status" value="1"/>
</dbReference>
<name>A0A0C3H3I2_OIDMZ</name>
<dbReference type="GO" id="GO:0003677">
    <property type="term" value="F:DNA binding"/>
    <property type="evidence" value="ECO:0007669"/>
    <property type="project" value="UniProtKB-KW"/>
</dbReference>
<dbReference type="CDD" id="cd00067">
    <property type="entry name" value="GAL4"/>
    <property type="match status" value="1"/>
</dbReference>
<evidence type="ECO:0000256" key="2">
    <source>
        <dbReference type="ARBA" id="ARBA00022723"/>
    </source>
</evidence>
<reference evidence="11" key="2">
    <citation type="submission" date="2015-01" db="EMBL/GenBank/DDBJ databases">
        <title>Evolutionary Origins and Diversification of the Mycorrhizal Mutualists.</title>
        <authorList>
            <consortium name="DOE Joint Genome Institute"/>
            <consortium name="Mycorrhizal Genomics Consortium"/>
            <person name="Kohler A."/>
            <person name="Kuo A."/>
            <person name="Nagy L.G."/>
            <person name="Floudas D."/>
            <person name="Copeland A."/>
            <person name="Barry K.W."/>
            <person name="Cichocki N."/>
            <person name="Veneault-Fourrey C."/>
            <person name="LaButti K."/>
            <person name="Lindquist E.A."/>
            <person name="Lipzen A."/>
            <person name="Lundell T."/>
            <person name="Morin E."/>
            <person name="Murat C."/>
            <person name="Riley R."/>
            <person name="Ohm R."/>
            <person name="Sun H."/>
            <person name="Tunlid A."/>
            <person name="Henrissat B."/>
            <person name="Grigoriev I.V."/>
            <person name="Hibbett D.S."/>
            <person name="Martin F."/>
        </authorList>
    </citation>
    <scope>NUCLEOTIDE SEQUENCE [LARGE SCALE GENOMIC DNA]</scope>
    <source>
        <strain evidence="11">Zn</strain>
    </source>
</reference>
<keyword evidence="4" id="KW-0805">Transcription regulation</keyword>
<dbReference type="AlphaFoldDB" id="A0A0C3H3I2"/>
<evidence type="ECO:0000259" key="9">
    <source>
        <dbReference type="PROSITE" id="PS50048"/>
    </source>
</evidence>
<dbReference type="GO" id="GO:0008270">
    <property type="term" value="F:zinc ion binding"/>
    <property type="evidence" value="ECO:0007669"/>
    <property type="project" value="InterPro"/>
</dbReference>